<dbReference type="CDD" id="cd11070">
    <property type="entry name" value="CYP56-like"/>
    <property type="match status" value="1"/>
</dbReference>
<dbReference type="PANTHER" id="PTHR24305:SF166">
    <property type="entry name" value="CYTOCHROME P450 12A4, MITOCHONDRIAL-RELATED"/>
    <property type="match status" value="1"/>
</dbReference>
<accession>A0A0F4ZET2</accession>
<dbReference type="InterPro" id="IPR017972">
    <property type="entry name" value="Cyt_P450_CS"/>
</dbReference>
<dbReference type="SUPFAM" id="SSF48264">
    <property type="entry name" value="Cytochrome P450"/>
    <property type="match status" value="1"/>
</dbReference>
<comment type="caution">
    <text evidence="10">The sequence shown here is derived from an EMBL/GenBank/DDBJ whole genome shotgun (WGS) entry which is preliminary data.</text>
</comment>
<dbReference type="OrthoDB" id="1470350at2759"/>
<dbReference type="Pfam" id="PF00067">
    <property type="entry name" value="p450"/>
    <property type="match status" value="1"/>
</dbReference>
<gene>
    <name evidence="10" type="ORF">TD95_004046</name>
</gene>
<keyword evidence="11" id="KW-1185">Reference proteome</keyword>
<keyword evidence="3 6" id="KW-0349">Heme</keyword>
<keyword evidence="7" id="KW-0503">Monooxygenase</keyword>
<name>A0A0F4ZET2_9PEZI</name>
<dbReference type="PRINTS" id="PR00463">
    <property type="entry name" value="EP450I"/>
</dbReference>
<protein>
    <recommendedName>
        <fullName evidence="12">Cytochrome P450</fullName>
    </recommendedName>
</protein>
<evidence type="ECO:0000256" key="5">
    <source>
        <dbReference type="ARBA" id="ARBA00023004"/>
    </source>
</evidence>
<keyword evidence="5 6" id="KW-0408">Iron</keyword>
<reference evidence="10 11" key="1">
    <citation type="submission" date="2015-03" db="EMBL/GenBank/DDBJ databases">
        <authorList>
            <person name="Radwan O."/>
            <person name="Al-Naeli F.A."/>
            <person name="Rendon G.A."/>
            <person name="Fields C."/>
        </authorList>
    </citation>
    <scope>NUCLEOTIDE SEQUENCE [LARGE SCALE GENOMIC DNA]</scope>
    <source>
        <strain evidence="10">CR-DP1</strain>
    </source>
</reference>
<proteinExistence type="inferred from homology"/>
<keyword evidence="7" id="KW-0560">Oxidoreductase</keyword>
<comment type="similarity">
    <text evidence="2 7">Belongs to the cytochrome P450 family.</text>
</comment>
<feature type="region of interest" description="Disordered" evidence="8">
    <location>
        <begin position="523"/>
        <end position="542"/>
    </location>
</feature>
<dbReference type="InterPro" id="IPR001128">
    <property type="entry name" value="Cyt_P450"/>
</dbReference>
<evidence type="ECO:0000256" key="9">
    <source>
        <dbReference type="SAM" id="SignalP"/>
    </source>
</evidence>
<dbReference type="PROSITE" id="PS00086">
    <property type="entry name" value="CYTOCHROME_P450"/>
    <property type="match status" value="1"/>
</dbReference>
<dbReference type="GO" id="GO:0004497">
    <property type="term" value="F:monooxygenase activity"/>
    <property type="evidence" value="ECO:0007669"/>
    <property type="project" value="UniProtKB-KW"/>
</dbReference>
<feature type="signal peptide" evidence="9">
    <location>
        <begin position="1"/>
        <end position="22"/>
    </location>
</feature>
<evidence type="ECO:0000256" key="8">
    <source>
        <dbReference type="SAM" id="MobiDB-lite"/>
    </source>
</evidence>
<sequence length="662" mass="73252">MPYLRVALLLLAAAVVLHSVRALLSLQSNIRKAKASGLNYIIGPCSPFWIPWTMNAGWLMPILTKMGRLFPFQAWLVAATPEADFRYGHSIYAAQGEAYLAVSPFNILLLTDSPQVIHQITHQRERFPKNSSVYAVMEQFGPNVLSTEGAQWRMHRKVMAVNFNEKNAALVWRESIGQTQGLLEQWVSQTENRPLPGQEERRPQYVGGHMLDPKTITSLETDTMRLTLHIISYVGFGVTLKWPGVESKKSTDPRAEKYSSEEPMGDHTMTLLQSLASLLEYLFVVLLIPEWLSSILPIKALKVAAEANKNYVQYMNEILDERLDDICHNVQRNDEGMDLIGKLAHTYHESQDPLKKYTLDPKLPQLSRSDILGNIFIMMVAGHETTANALHFLIVHLAANPEAQRLLAADLDRIVGDSDPREWDYEDLLTPLLGSYAGACMNEILRIMPAITLIPKIVGDTGPQSISMNGATHVLPPGTEILLSAAAAAKHPGHWPSQASRISEAAHDLDDFVPQRWFASNAPGGHGRHGSSASSSDEDGLAVGGSTTSAGLFRPVRGSFVPFSDGPRSCLGRRIAQVEVIAALAVIFQKYSVELAVDEWATDVQVASMSADKKREVYKCAQAKFLETMKGARSVVTLKLHGGHVPVRFVKRGRERFLNVMG</sequence>
<evidence type="ECO:0000256" key="3">
    <source>
        <dbReference type="ARBA" id="ARBA00022617"/>
    </source>
</evidence>
<feature type="chain" id="PRO_5002482593" description="Cytochrome P450" evidence="9">
    <location>
        <begin position="23"/>
        <end position="662"/>
    </location>
</feature>
<dbReference type="AlphaFoldDB" id="A0A0F4ZET2"/>
<dbReference type="EMBL" id="LAEV01001031">
    <property type="protein sequence ID" value="KKA29027.1"/>
    <property type="molecule type" value="Genomic_DNA"/>
</dbReference>
<evidence type="ECO:0000256" key="1">
    <source>
        <dbReference type="ARBA" id="ARBA00001971"/>
    </source>
</evidence>
<dbReference type="GO" id="GO:0016705">
    <property type="term" value="F:oxidoreductase activity, acting on paired donors, with incorporation or reduction of molecular oxygen"/>
    <property type="evidence" value="ECO:0007669"/>
    <property type="project" value="InterPro"/>
</dbReference>
<evidence type="ECO:0000313" key="10">
    <source>
        <dbReference type="EMBL" id="KKA29027.1"/>
    </source>
</evidence>
<evidence type="ECO:0008006" key="12">
    <source>
        <dbReference type="Google" id="ProtNLM"/>
    </source>
</evidence>
<dbReference type="PANTHER" id="PTHR24305">
    <property type="entry name" value="CYTOCHROME P450"/>
    <property type="match status" value="1"/>
</dbReference>
<dbReference type="GO" id="GO:0020037">
    <property type="term" value="F:heme binding"/>
    <property type="evidence" value="ECO:0007669"/>
    <property type="project" value="InterPro"/>
</dbReference>
<dbReference type="InterPro" id="IPR002401">
    <property type="entry name" value="Cyt_P450_E_grp-I"/>
</dbReference>
<dbReference type="InterPro" id="IPR036396">
    <property type="entry name" value="Cyt_P450_sf"/>
</dbReference>
<organism evidence="10 11">
    <name type="scientific">Thielaviopsis punctulata</name>
    <dbReference type="NCBI Taxonomy" id="72032"/>
    <lineage>
        <taxon>Eukaryota</taxon>
        <taxon>Fungi</taxon>
        <taxon>Dikarya</taxon>
        <taxon>Ascomycota</taxon>
        <taxon>Pezizomycotina</taxon>
        <taxon>Sordariomycetes</taxon>
        <taxon>Hypocreomycetidae</taxon>
        <taxon>Microascales</taxon>
        <taxon>Ceratocystidaceae</taxon>
        <taxon>Thielaviopsis</taxon>
    </lineage>
</organism>
<dbReference type="InterPro" id="IPR050121">
    <property type="entry name" value="Cytochrome_P450_monoxygenase"/>
</dbReference>
<keyword evidence="4 6" id="KW-0479">Metal-binding</keyword>
<dbReference type="PRINTS" id="PR00385">
    <property type="entry name" value="P450"/>
</dbReference>
<evidence type="ECO:0000256" key="4">
    <source>
        <dbReference type="ARBA" id="ARBA00022723"/>
    </source>
</evidence>
<evidence type="ECO:0000256" key="6">
    <source>
        <dbReference type="PIRSR" id="PIRSR602401-1"/>
    </source>
</evidence>
<dbReference type="Proteomes" id="UP000033483">
    <property type="component" value="Unassembled WGS sequence"/>
</dbReference>
<evidence type="ECO:0000256" key="7">
    <source>
        <dbReference type="RuleBase" id="RU000461"/>
    </source>
</evidence>
<feature type="binding site" description="axial binding residue" evidence="6">
    <location>
        <position position="570"/>
    </location>
    <ligand>
        <name>heme</name>
        <dbReference type="ChEBI" id="CHEBI:30413"/>
    </ligand>
    <ligandPart>
        <name>Fe</name>
        <dbReference type="ChEBI" id="CHEBI:18248"/>
    </ligandPart>
</feature>
<keyword evidence="9" id="KW-0732">Signal</keyword>
<evidence type="ECO:0000256" key="2">
    <source>
        <dbReference type="ARBA" id="ARBA00010617"/>
    </source>
</evidence>
<evidence type="ECO:0000313" key="11">
    <source>
        <dbReference type="Proteomes" id="UP000033483"/>
    </source>
</evidence>
<dbReference type="Gene3D" id="1.10.630.10">
    <property type="entry name" value="Cytochrome P450"/>
    <property type="match status" value="1"/>
</dbReference>
<comment type="cofactor">
    <cofactor evidence="1 6">
        <name>heme</name>
        <dbReference type="ChEBI" id="CHEBI:30413"/>
    </cofactor>
</comment>
<dbReference type="GO" id="GO:0005506">
    <property type="term" value="F:iron ion binding"/>
    <property type="evidence" value="ECO:0007669"/>
    <property type="project" value="InterPro"/>
</dbReference>